<gene>
    <name evidence="2" type="ORF">CLPU_28c00030</name>
</gene>
<evidence type="ECO:0000313" key="2">
    <source>
        <dbReference type="EMBL" id="KNF07051.1"/>
    </source>
</evidence>
<keyword evidence="1" id="KW-1133">Transmembrane helix</keyword>
<dbReference type="STRING" id="1503.CLPU_28c00030"/>
<dbReference type="AlphaFoldDB" id="A0A0L0W6E0"/>
<accession>A0A0L0W6E0</accession>
<dbReference type="OrthoDB" id="154912at2"/>
<dbReference type="EMBL" id="LGSS01000028">
    <property type="protein sequence ID" value="KNF07051.1"/>
    <property type="molecule type" value="Genomic_DNA"/>
</dbReference>
<protein>
    <recommendedName>
        <fullName evidence="4">BCR, YitT family</fullName>
    </recommendedName>
</protein>
<proteinExistence type="predicted"/>
<feature type="transmembrane region" description="Helical" evidence="1">
    <location>
        <begin position="102"/>
        <end position="124"/>
    </location>
</feature>
<sequence>MKKILLDFIKLFTGLFISAFGIMMTINANLGFAPWDVFHKGISNIFGTTIGQSNIIVGIVVVIIDSILGEKVGWGTLCNMVFVGIFMDFITSIGVIPVAHSFIPGVIMIIVGMFISGIAAYLYISAGMGAGPRDGLMVALVKKTNRSVRFIRNSIEIGVLTIGYFLGGFVGIGTLMISLGIGYFIQLAFKIFKFDVKKVRHRLVVDDMKVLKDKLLKKSS</sequence>
<dbReference type="Proteomes" id="UP000037267">
    <property type="component" value="Unassembled WGS sequence"/>
</dbReference>
<dbReference type="InterPro" id="IPR038750">
    <property type="entry name" value="YczE/YyaS-like"/>
</dbReference>
<reference evidence="3" key="1">
    <citation type="submission" date="2015-07" db="EMBL/GenBank/DDBJ databases">
        <title>Draft genome sequence of the purine-degrading Gottschalkia purinilyticum DSM 1384 (formerly Clostridium purinilyticum).</title>
        <authorList>
            <person name="Poehlein A."/>
            <person name="Schiel-Bengelsdorf B."/>
            <person name="Bengelsdorf F.R."/>
            <person name="Daniel R."/>
            <person name="Duerre P."/>
        </authorList>
    </citation>
    <scope>NUCLEOTIDE SEQUENCE [LARGE SCALE GENOMIC DNA]</scope>
    <source>
        <strain evidence="3">DSM 1384</strain>
    </source>
</reference>
<keyword evidence="1" id="KW-0472">Membrane</keyword>
<dbReference type="PANTHER" id="PTHR40078">
    <property type="entry name" value="INTEGRAL MEMBRANE PROTEIN-RELATED"/>
    <property type="match status" value="1"/>
</dbReference>
<dbReference type="RefSeq" id="WP_050378936.1">
    <property type="nucleotide sequence ID" value="NZ_LGSS01000028.1"/>
</dbReference>
<organism evidence="2 3">
    <name type="scientific">Gottschalkia purinilytica</name>
    <name type="common">Clostridium purinilyticum</name>
    <dbReference type="NCBI Taxonomy" id="1503"/>
    <lineage>
        <taxon>Bacteria</taxon>
        <taxon>Bacillati</taxon>
        <taxon>Bacillota</taxon>
        <taxon>Tissierellia</taxon>
        <taxon>Tissierellales</taxon>
        <taxon>Gottschalkiaceae</taxon>
        <taxon>Gottschalkia</taxon>
    </lineage>
</organism>
<evidence type="ECO:0008006" key="4">
    <source>
        <dbReference type="Google" id="ProtNLM"/>
    </source>
</evidence>
<comment type="caution">
    <text evidence="2">The sequence shown here is derived from an EMBL/GenBank/DDBJ whole genome shotgun (WGS) entry which is preliminary data.</text>
</comment>
<feature type="transmembrane region" description="Helical" evidence="1">
    <location>
        <begin position="172"/>
        <end position="192"/>
    </location>
</feature>
<evidence type="ECO:0000256" key="1">
    <source>
        <dbReference type="SAM" id="Phobius"/>
    </source>
</evidence>
<dbReference type="PATRIC" id="fig|1503.3.peg.1474"/>
<feature type="transmembrane region" description="Helical" evidence="1">
    <location>
        <begin position="45"/>
        <end position="64"/>
    </location>
</feature>
<name>A0A0L0W6E0_GOTPU</name>
<feature type="transmembrane region" description="Helical" evidence="1">
    <location>
        <begin position="12"/>
        <end position="33"/>
    </location>
</feature>
<keyword evidence="3" id="KW-1185">Reference proteome</keyword>
<dbReference type="Pfam" id="PF19700">
    <property type="entry name" value="DUF6198"/>
    <property type="match status" value="1"/>
</dbReference>
<keyword evidence="1" id="KW-0812">Transmembrane</keyword>
<feature type="transmembrane region" description="Helical" evidence="1">
    <location>
        <begin position="76"/>
        <end position="96"/>
    </location>
</feature>
<evidence type="ECO:0000313" key="3">
    <source>
        <dbReference type="Proteomes" id="UP000037267"/>
    </source>
</evidence>
<dbReference type="PANTHER" id="PTHR40078:SF1">
    <property type="entry name" value="INTEGRAL MEMBRANE PROTEIN"/>
    <property type="match status" value="1"/>
</dbReference>